<dbReference type="GO" id="GO:0043546">
    <property type="term" value="F:molybdopterin cofactor binding"/>
    <property type="evidence" value="ECO:0007669"/>
    <property type="project" value="TreeGrafter"/>
</dbReference>
<dbReference type="GO" id="GO:0006790">
    <property type="term" value="P:sulfur compound metabolic process"/>
    <property type="evidence" value="ECO:0007669"/>
    <property type="project" value="TreeGrafter"/>
</dbReference>
<dbReference type="PANTHER" id="PTHR19372">
    <property type="entry name" value="SULFITE REDUCTASE"/>
    <property type="match status" value="1"/>
</dbReference>
<dbReference type="RefSeq" id="WP_091671267.1">
    <property type="nucleotide sequence ID" value="NZ_FOKG01000003.1"/>
</dbReference>
<evidence type="ECO:0000259" key="2">
    <source>
        <dbReference type="Pfam" id="PF00174"/>
    </source>
</evidence>
<keyword evidence="1" id="KW-1133">Transmembrane helix</keyword>
<dbReference type="OrthoDB" id="9795587at2"/>
<accession>A0A1I0XFG0</accession>
<organism evidence="3 4">
    <name type="scientific">Amycolatopsis marina</name>
    <dbReference type="NCBI Taxonomy" id="490629"/>
    <lineage>
        <taxon>Bacteria</taxon>
        <taxon>Bacillati</taxon>
        <taxon>Actinomycetota</taxon>
        <taxon>Actinomycetes</taxon>
        <taxon>Pseudonocardiales</taxon>
        <taxon>Pseudonocardiaceae</taxon>
        <taxon>Amycolatopsis</taxon>
    </lineage>
</organism>
<dbReference type="InterPro" id="IPR000572">
    <property type="entry name" value="OxRdtase_Mopterin-bd_dom"/>
</dbReference>
<name>A0A1I0XFG0_9PSEU</name>
<feature type="transmembrane region" description="Helical" evidence="1">
    <location>
        <begin position="20"/>
        <end position="45"/>
    </location>
</feature>
<evidence type="ECO:0000313" key="4">
    <source>
        <dbReference type="Proteomes" id="UP000243799"/>
    </source>
</evidence>
<evidence type="ECO:0000256" key="1">
    <source>
        <dbReference type="SAM" id="Phobius"/>
    </source>
</evidence>
<feature type="transmembrane region" description="Helical" evidence="1">
    <location>
        <begin position="185"/>
        <end position="206"/>
    </location>
</feature>
<feature type="transmembrane region" description="Helical" evidence="1">
    <location>
        <begin position="131"/>
        <end position="152"/>
    </location>
</feature>
<dbReference type="AlphaFoldDB" id="A0A1I0XFG0"/>
<dbReference type="GO" id="GO:0020037">
    <property type="term" value="F:heme binding"/>
    <property type="evidence" value="ECO:0007669"/>
    <property type="project" value="TreeGrafter"/>
</dbReference>
<proteinExistence type="predicted"/>
<keyword evidence="1" id="KW-0812">Transmembrane</keyword>
<dbReference type="Proteomes" id="UP000243799">
    <property type="component" value="Unassembled WGS sequence"/>
</dbReference>
<dbReference type="SUPFAM" id="SSF81296">
    <property type="entry name" value="E set domains"/>
    <property type="match status" value="1"/>
</dbReference>
<feature type="transmembrane region" description="Helical" evidence="1">
    <location>
        <begin position="81"/>
        <end position="101"/>
    </location>
</feature>
<dbReference type="STRING" id="490629.SAMN05216266_103149"/>
<dbReference type="SUPFAM" id="SSF56524">
    <property type="entry name" value="Oxidoreductase molybdopterin-binding domain"/>
    <property type="match status" value="1"/>
</dbReference>
<dbReference type="GO" id="GO:0008482">
    <property type="term" value="F:sulfite oxidase activity"/>
    <property type="evidence" value="ECO:0007669"/>
    <property type="project" value="TreeGrafter"/>
</dbReference>
<dbReference type="Gene3D" id="3.90.420.10">
    <property type="entry name" value="Oxidoreductase, molybdopterin-binding domain"/>
    <property type="match status" value="1"/>
</dbReference>
<dbReference type="Pfam" id="PF00174">
    <property type="entry name" value="Oxidored_molyb"/>
    <property type="match status" value="1"/>
</dbReference>
<dbReference type="EMBL" id="FOKG01000003">
    <property type="protein sequence ID" value="SFA99427.1"/>
    <property type="molecule type" value="Genomic_DNA"/>
</dbReference>
<dbReference type="PANTHER" id="PTHR19372:SF7">
    <property type="entry name" value="SULFITE OXIDASE, MITOCHONDRIAL"/>
    <property type="match status" value="1"/>
</dbReference>
<sequence length="534" mass="56632">MSADVTAVDGTQDRKPRLSVLVAALVGVLALAAALAAGHLVAAFVGLNSSPYLAVGNSAIDLTPTWLKDYAVRTFGVYDKLVLLGSMAVVMLVLAAVAGLVSRRSVVPGTVIIALFGLVGLVAVFNRPALGQLSLLAPVASLGTGVLVFRWLHRIAPRSAVAEHENTETDPDVETASADPNRRRFLVGAGGVAVGAGVVGLGGQLVSSARDAGASRAAIGELAVAEPAPPVPADADFAKLGTPSFITPNNSFYRVDTALIVPQVRAEDWSLRIHGMVDREVTFTFDDIRGRPLIERTITMTCVSNEVGGPYISTANFIGVDLRDLLLEAGVRDGAEQLFSTSEDGWTCGTPVEAALDPDRGAMLAIGMNGEPLPLEHGFPARMVVPGLYGYVSATKWVRDLEITTWDARNAYWLDRGWGERGPIKTMSRIDSPKGFANLGAGRVVVAGIAWAQPTGIEKVEVRLDDGPWQEAELSTVVNDDTWRMWQIELDVPPGSHKATARATDRSGYTQTEERVPAVPDGATGWHSVLFNTA</sequence>
<evidence type="ECO:0000313" key="3">
    <source>
        <dbReference type="EMBL" id="SFA99427.1"/>
    </source>
</evidence>
<dbReference type="InterPro" id="IPR036374">
    <property type="entry name" value="OxRdtase_Mopterin-bd_sf"/>
</dbReference>
<dbReference type="Gene3D" id="2.60.40.650">
    <property type="match status" value="1"/>
</dbReference>
<feature type="domain" description="Oxidoreductase molybdopterin-binding" evidence="2">
    <location>
        <begin position="260"/>
        <end position="410"/>
    </location>
</feature>
<feature type="transmembrane region" description="Helical" evidence="1">
    <location>
        <begin position="106"/>
        <end position="125"/>
    </location>
</feature>
<keyword evidence="4" id="KW-1185">Reference proteome</keyword>
<keyword evidence="1" id="KW-0472">Membrane</keyword>
<reference evidence="4" key="1">
    <citation type="submission" date="2016-10" db="EMBL/GenBank/DDBJ databases">
        <authorList>
            <person name="Varghese N."/>
            <person name="Submissions S."/>
        </authorList>
    </citation>
    <scope>NUCLEOTIDE SEQUENCE [LARGE SCALE GENOMIC DNA]</scope>
    <source>
        <strain evidence="4">CGMCC 4.3568</strain>
    </source>
</reference>
<gene>
    <name evidence="3" type="ORF">SAMN05216266_103149</name>
</gene>
<protein>
    <submittedName>
        <fullName evidence="3">DMSO/TMAO reductase YedYZ, molybdopterin-dependent catalytic subunit</fullName>
    </submittedName>
</protein>
<dbReference type="InterPro" id="IPR014756">
    <property type="entry name" value="Ig_E-set"/>
</dbReference>